<evidence type="ECO:0000313" key="3">
    <source>
        <dbReference type="Proteomes" id="UP000444174"/>
    </source>
</evidence>
<sequence length="103" mass="11628">MLALIAIFISFGALAALVQQDPKRARVFRQDARRVWLSSRALWLLCLSPSVILPFVAPFAHWVIWFGAITAGGWGLAYLRPGVLHRIRSALVQCEARMLQWRG</sequence>
<proteinExistence type="predicted"/>
<organism evidence="2 3">
    <name type="scientific">Tritonibacter litoralis</name>
    <dbReference type="NCBI Taxonomy" id="2662264"/>
    <lineage>
        <taxon>Bacteria</taxon>
        <taxon>Pseudomonadati</taxon>
        <taxon>Pseudomonadota</taxon>
        <taxon>Alphaproteobacteria</taxon>
        <taxon>Rhodobacterales</taxon>
        <taxon>Paracoccaceae</taxon>
        <taxon>Tritonibacter</taxon>
    </lineage>
</organism>
<dbReference type="EMBL" id="WIBF01000009">
    <property type="protein sequence ID" value="MQQ09620.1"/>
    <property type="molecule type" value="Genomic_DNA"/>
</dbReference>
<comment type="caution">
    <text evidence="2">The sequence shown here is derived from an EMBL/GenBank/DDBJ whole genome shotgun (WGS) entry which is preliminary data.</text>
</comment>
<dbReference type="AlphaFoldDB" id="A0A843YDZ7"/>
<keyword evidence="1" id="KW-1133">Transmembrane helix</keyword>
<keyword evidence="3" id="KW-1185">Reference proteome</keyword>
<reference evidence="2 3" key="1">
    <citation type="submission" date="2019-10" db="EMBL/GenBank/DDBJ databases">
        <title>Epibacterium sp. nov., isolated from seawater.</title>
        <authorList>
            <person name="Zhang X."/>
            <person name="Li N."/>
        </authorList>
    </citation>
    <scope>NUCLEOTIDE SEQUENCE [LARGE SCALE GENOMIC DNA]</scope>
    <source>
        <strain evidence="2 3">SM1979</strain>
    </source>
</reference>
<gene>
    <name evidence="2" type="ORF">GFB49_14225</name>
</gene>
<accession>A0A843YDZ7</accession>
<evidence type="ECO:0000313" key="2">
    <source>
        <dbReference type="EMBL" id="MQQ09620.1"/>
    </source>
</evidence>
<feature type="transmembrane region" description="Helical" evidence="1">
    <location>
        <begin position="59"/>
        <end position="79"/>
    </location>
</feature>
<evidence type="ECO:0008006" key="4">
    <source>
        <dbReference type="Google" id="ProtNLM"/>
    </source>
</evidence>
<evidence type="ECO:0000256" key="1">
    <source>
        <dbReference type="SAM" id="Phobius"/>
    </source>
</evidence>
<keyword evidence="1" id="KW-0472">Membrane</keyword>
<protein>
    <recommendedName>
        <fullName evidence="4">DUF3325 domain-containing protein</fullName>
    </recommendedName>
</protein>
<keyword evidence="1" id="KW-0812">Transmembrane</keyword>
<name>A0A843YDZ7_9RHOB</name>
<dbReference type="Proteomes" id="UP000444174">
    <property type="component" value="Unassembled WGS sequence"/>
</dbReference>
<dbReference type="RefSeq" id="WP_153216596.1">
    <property type="nucleotide sequence ID" value="NZ_WIBF01000009.1"/>
</dbReference>